<evidence type="ECO:0000313" key="1">
    <source>
        <dbReference type="EMBL" id="GMI80041.1"/>
    </source>
</evidence>
<dbReference type="Proteomes" id="UP001165190">
    <property type="component" value="Unassembled WGS sequence"/>
</dbReference>
<organism evidence="1 2">
    <name type="scientific">Hibiscus trionum</name>
    <name type="common">Flower of an hour</name>
    <dbReference type="NCBI Taxonomy" id="183268"/>
    <lineage>
        <taxon>Eukaryota</taxon>
        <taxon>Viridiplantae</taxon>
        <taxon>Streptophyta</taxon>
        <taxon>Embryophyta</taxon>
        <taxon>Tracheophyta</taxon>
        <taxon>Spermatophyta</taxon>
        <taxon>Magnoliopsida</taxon>
        <taxon>eudicotyledons</taxon>
        <taxon>Gunneridae</taxon>
        <taxon>Pentapetalae</taxon>
        <taxon>rosids</taxon>
        <taxon>malvids</taxon>
        <taxon>Malvales</taxon>
        <taxon>Malvaceae</taxon>
        <taxon>Malvoideae</taxon>
        <taxon>Hibiscus</taxon>
    </lineage>
</organism>
<dbReference type="EMBL" id="BSYR01000017">
    <property type="protein sequence ID" value="GMI80041.1"/>
    <property type="molecule type" value="Genomic_DNA"/>
</dbReference>
<comment type="caution">
    <text evidence="1">The sequence shown here is derived from an EMBL/GenBank/DDBJ whole genome shotgun (WGS) entry which is preliminary data.</text>
</comment>
<gene>
    <name evidence="1" type="ORF">HRI_001673400</name>
</gene>
<proteinExistence type="predicted"/>
<dbReference type="AlphaFoldDB" id="A0A9W7HMI6"/>
<sequence>MSTAESPSIDLRGLTKVEVRIVVLAVLRMIKEKYNQGHLVKDDMLIILGVSERHEEATNVIFGVRDAVMKPLHDELGLEVLLVEPQVKKDG</sequence>
<reference evidence="1" key="1">
    <citation type="submission" date="2023-05" db="EMBL/GenBank/DDBJ databases">
        <title>Genome and transcriptome analyses reveal genes involved in the formation of fine ridges on petal epidermal cells in Hibiscus trionum.</title>
        <authorList>
            <person name="Koshimizu S."/>
            <person name="Masuda S."/>
            <person name="Ishii T."/>
            <person name="Shirasu K."/>
            <person name="Hoshino A."/>
            <person name="Arita M."/>
        </authorList>
    </citation>
    <scope>NUCLEOTIDE SEQUENCE</scope>
    <source>
        <strain evidence="1">Hamamatsu line</strain>
    </source>
</reference>
<name>A0A9W7HMI6_HIBTR</name>
<dbReference type="OrthoDB" id="1734839at2759"/>
<keyword evidence="2" id="KW-1185">Reference proteome</keyword>
<accession>A0A9W7HMI6</accession>
<protein>
    <submittedName>
        <fullName evidence="1">Uncharacterized protein</fullName>
    </submittedName>
</protein>
<evidence type="ECO:0000313" key="2">
    <source>
        <dbReference type="Proteomes" id="UP001165190"/>
    </source>
</evidence>